<name>E1YBE8_9BACT</name>
<dbReference type="AlphaFoldDB" id="E1YBE8"/>
<reference evidence="1" key="1">
    <citation type="journal article" date="2011" name="Environ. Microbiol.">
        <title>Genomic insights into the metabolic potential of the polycyclic aromatic hydrocarbon degrading sulfate-reducing Deltaproteobacterium N47.</title>
        <authorList>
            <person name="Bergmann F."/>
            <person name="Selesi D."/>
            <person name="Weinmaier T."/>
            <person name="Tischler P."/>
            <person name="Rattei T."/>
            <person name="Meckenstock R.U."/>
        </authorList>
    </citation>
    <scope>NUCLEOTIDE SEQUENCE</scope>
</reference>
<gene>
    <name evidence="1" type="ORF">N47_G32160</name>
</gene>
<protein>
    <submittedName>
        <fullName evidence="1">Uncharacterized protein</fullName>
    </submittedName>
</protein>
<evidence type="ECO:0000313" key="1">
    <source>
        <dbReference type="EMBL" id="CBX27892.1"/>
    </source>
</evidence>
<accession>E1YBE8</accession>
<sequence length="48" mass="5734">MFFEHFYSEDLMPFGVMVVVNQATATGNTRIYGCMMRRFHYFPKTFLT</sequence>
<dbReference type="EMBL" id="FR695868">
    <property type="protein sequence ID" value="CBX27892.1"/>
    <property type="molecule type" value="Genomic_DNA"/>
</dbReference>
<proteinExistence type="predicted"/>
<organism evidence="1">
    <name type="scientific">uncultured Desulfobacterium sp</name>
    <dbReference type="NCBI Taxonomy" id="201089"/>
    <lineage>
        <taxon>Bacteria</taxon>
        <taxon>Pseudomonadati</taxon>
        <taxon>Thermodesulfobacteriota</taxon>
        <taxon>Desulfobacteria</taxon>
        <taxon>Desulfobacterales</taxon>
        <taxon>Desulfobacteriaceae</taxon>
        <taxon>Desulfobacterium</taxon>
        <taxon>environmental samples</taxon>
    </lineage>
</organism>